<organism evidence="4 5">
    <name type="scientific">Toxoplasma gondii GAB2-2007-GAL-DOM2</name>
    <dbReference type="NCBI Taxonomy" id="1130820"/>
    <lineage>
        <taxon>Eukaryota</taxon>
        <taxon>Sar</taxon>
        <taxon>Alveolata</taxon>
        <taxon>Apicomplexa</taxon>
        <taxon>Conoidasida</taxon>
        <taxon>Coccidia</taxon>
        <taxon>Eucoccidiorida</taxon>
        <taxon>Eimeriorina</taxon>
        <taxon>Sarcocystidae</taxon>
        <taxon>Toxoplasma</taxon>
    </lineage>
</organism>
<feature type="compositionally biased region" description="Basic and acidic residues" evidence="1">
    <location>
        <begin position="2550"/>
        <end position="2579"/>
    </location>
</feature>
<evidence type="ECO:0000313" key="5">
    <source>
        <dbReference type="Proteomes" id="UP000028837"/>
    </source>
</evidence>
<feature type="compositionally biased region" description="Basic and acidic residues" evidence="1">
    <location>
        <begin position="1492"/>
        <end position="1510"/>
    </location>
</feature>
<feature type="region of interest" description="Disordered" evidence="1">
    <location>
        <begin position="1715"/>
        <end position="1769"/>
    </location>
</feature>
<gene>
    <name evidence="4" type="ORF">TGDOM2_268330</name>
</gene>
<feature type="region of interest" description="Disordered" evidence="1">
    <location>
        <begin position="1644"/>
        <end position="1671"/>
    </location>
</feature>
<dbReference type="EMBL" id="AHZU02000873">
    <property type="protein sequence ID" value="KFG39130.1"/>
    <property type="molecule type" value="Genomic_DNA"/>
</dbReference>
<keyword evidence="2" id="KW-1133">Transmembrane helix</keyword>
<feature type="region of interest" description="Disordered" evidence="1">
    <location>
        <begin position="2138"/>
        <end position="2225"/>
    </location>
</feature>
<keyword evidence="2" id="KW-0472">Membrane</keyword>
<dbReference type="GO" id="GO:0005802">
    <property type="term" value="C:trans-Golgi network"/>
    <property type="evidence" value="ECO:0007669"/>
    <property type="project" value="TreeGrafter"/>
</dbReference>
<accession>A0A086K412</accession>
<proteinExistence type="predicted"/>
<feature type="compositionally biased region" description="Low complexity" evidence="1">
    <location>
        <begin position="564"/>
        <end position="581"/>
    </location>
</feature>
<feature type="region of interest" description="Disordered" evidence="1">
    <location>
        <begin position="1386"/>
        <end position="1421"/>
    </location>
</feature>
<evidence type="ECO:0000313" key="4">
    <source>
        <dbReference type="EMBL" id="KFG39130.1"/>
    </source>
</evidence>
<evidence type="ECO:0000259" key="3">
    <source>
        <dbReference type="Pfam" id="PF26254"/>
    </source>
</evidence>
<feature type="region of interest" description="Disordered" evidence="1">
    <location>
        <begin position="2619"/>
        <end position="2657"/>
    </location>
</feature>
<evidence type="ECO:0000256" key="1">
    <source>
        <dbReference type="SAM" id="MobiDB-lite"/>
    </source>
</evidence>
<feature type="region of interest" description="Disordered" evidence="1">
    <location>
        <begin position="228"/>
        <end position="248"/>
    </location>
</feature>
<dbReference type="VEuPathDB" id="ToxoDB:TGDOM2_268330"/>
<dbReference type="PANTHER" id="PTHR21512:SF5">
    <property type="entry name" value="TRAFFICKING PROTEIN PARTICLE COMPLEX SUBUNIT 9"/>
    <property type="match status" value="1"/>
</dbReference>
<feature type="compositionally biased region" description="Basic and acidic residues" evidence="1">
    <location>
        <begin position="2155"/>
        <end position="2177"/>
    </location>
</feature>
<feature type="domain" description="Trs120/TRAPPC9 first Ig-like" evidence="3">
    <location>
        <begin position="1495"/>
        <end position="1619"/>
    </location>
</feature>
<feature type="compositionally biased region" description="Basic and acidic residues" evidence="1">
    <location>
        <begin position="1657"/>
        <end position="1669"/>
    </location>
</feature>
<dbReference type="InterPro" id="IPR013935">
    <property type="entry name" value="Trs120_TRAPPC9"/>
</dbReference>
<dbReference type="Proteomes" id="UP000028837">
    <property type="component" value="Unassembled WGS sequence"/>
</dbReference>
<sequence>MSLLPPDTDLADYSRVRILLLPTDGTPPEVFAREAAALMAAFASVSLASLPLSPHDPYLQPFLSARTVAGPDAPGPAPQGSKAPSASQQLAAAACCIHCSFQTPQFVLSDWADLHMHRQILAAIAISASPFPAFEAAAAAARAHTEEERRHFGDGVSGEGAPERGARPNECEDPGEGKKAARARAAQAAAHAAVAAVRREYDVFRKVLEEDYPSVLVHRLFVVPRGTSELRSDRSGTESPGEKDDGGWCREGSFPFSSPYVASVSPQPCDEHIVYFPPPASGSFPVLSTVSSPALFTAAKEDFFLCLLKQLGALTLRAPDRCPPLLTPLDSPLQEGAWGAGAPVAASTGSVFATTASPRGASGYHGPAAVTSAPPGAQPIVLPGGSGTTPGGLAGAPGASGLSLLSPATSPSGASASSAALLRLLPARLQKQKGDVLLLGGAPAAAAALYVQAAEACRAQGDTVWQAAALEGQAAALYAFLRSALYQLEAYEQALPRSPHRDAGPRGPEGGVPRPRSANGSSPGSPEDAATAGGQTGGSGGSGGTGTWGGHWALGATGSGGVSVGSQEAAGSGAPSGAKSSWWNFDPATHSEGEGQASDAALVSFPPAIETILAQCISRRTHAATASASGGASVVSGSGLGAAGLPFPSFLPGGGASSRDNPEKGVSSSGAHFYFSAAQGSGGGASASGSSGPGPNGEWGGSGTGDGHGTGSGSAWSVKTVYGGRAPATGSSGGTGSSGLDAFASPPNGLLADTEATRGRSQTQGDTLAAGDAHAAGKTGQSPLGARPALGVTGDEAATGFRLPYGLAASPELVSATAALIQAAYEAVCLKLRDAAQLYSCHPGCALWSASTTLLLCRLVARFGSKTETLQLISSAAEKAKRLEVQDFVTCLASLAALCSAVGAFRKLAFLLHRVCMALLEAKKWAAAHYAAALTAPWYHLALLELPPTDHLHPLAVPNAKRPGLALPVSALPPSAPLLSLNSQLAFSVPSGLVRRSTTVSLGHFVDALRRERQRERRLREQAEEIGVSRELDEKNRRNGERSTKVAQTLDKERNALDSRGRGAARGEAETRTRPKTETGLEAAARQSLVDWDLLGDVSLASAMNSPMFSQSSQFSLASPGSAKPSLLSSAVAALGVRSPQQPARLPQRGVCPLTPLELQAKRGREAPDFSLSPEDFNFAITLLRLRQALRQQHYTPGTANLYSSACYASPPPLPAVSASPRSVSASPRSVSASQTPFFFPPRPPFPVSSPASLDFLSQHQRRVRFTDGGGQGDRSLCGLFLPASSVSAALGDGGLRVWWPAVQSRVLHMLKITTEHLGEPGKVAWYACAALKILYPVLDHKTQASTIMLIQAAAGRRATPLALPPALTIVSKKSPPSPAKLLLETQRSAASRSGRKRAGAESGAAPGAGRSGAFGSSSRSQDEQLHFLGGMCKGAAPPLPLLARIHPVVDVSVFLNKEDANEETVGPVPFAVLPLEGERDRPAAASNRTGSPERQEQTEGERKESEEKKKEKKTVLMYNPFAQKQEGGGGARGPGGREEDELPVSGQWVKGELRTVQVSVRNPLGVELVLDKAKVMTAGAHAEVYPVTVLVPPSASHQVTFEVTVLPKEEGRLFFTGLTYTLNKLQCSQLLLHRSPRLLSLLDFPKAPTEPPTARGRREGPEAEDARNEATLGEEATLLEATEKAVGLLKFSAAASVEVVPELPLLRVSVEAYSAPSAPPARLGSARKRDLPTSGSSTFAVRPSELFEASTCRPSAAPTGPGTEPVSGALAGVDARAAWEAAGEPRGGPQFEGPDRGDVPEDVVPGRDRCARFSLETPSLPNFPWSAKPLWRAGTGFGRRRKRGLLWRRPSSSAGLERTGDPDTLETQFNTRSIPPSAEASSGLHFLDYTSEEELDSESTSDSGRLFSSSDEDVELARLLFPRRSEWSISGRCVGPETRAPGVSSANGLDCSPGLEPVERGCRAVERRESWGFAGPAVRRLGSETREDETRPLLRRAQTGVTGATGERMRRRGFLGAEKAALPLTREGAREGDFFQGDRAFSGPAAAYSGDPTHSPVWEGQHRLLALHLENVGRAPVRDLRFELLTHEGETPSEEETQALRRHFQVLWHPDAEPAGVGPAGTVIYSDDALQDLAISRRTETDEEGDEEENEEGDPSRKREEEKRRGRDCGENRESGWGEGECVGRTSAEGGEREKAEERGETERAEGEGRTGETRGGQRETGERDVIPVGKRVRICIRCIASTEFSSCIIRIVYASSSGSKYQRQVLQPLSLRVQSGLQLRPQGVNIFPLVFFSHRAVLKTFSAFPAFFAPDGAGFFPLLLSPSAGVSAPYGPPDPASAAWPLHMGASPQPWGTADLRHGDKALEAAAAGKLGLSPALRPGVGLRTPTGCLDPGASFFSPCAPSDAPVDCLLTHRFDHRSCLVCLDLQNCANVAFECFTVPKRRLSRVQPPDGSLCCVSPNESQRRWALWVRRPRLQAVQEASEVVGELDRELNIHWRCFPAQEGSLKLLPLLRRVAGGPGGRACASGEGPSAGGATGLSPKRQAPFFWREESPEKGCRVPEGGRSRDREGRGKRGDDEGLDGDVKEDDCQLVRPAQLSHFSAPQLLIRPRILGCAAPGPPRPSAVKAGLQRASPGPASPRHRTRPSVESCAGSSDRTSVDEGFSALQASLLCPPANAGPLFGLQGAALTAVGAGPAERGASRQRPVRLGPDCYKIPLHEPVTLQVYVENRHAKALSHCVVLVVPFAQEGARLPEGLLWSGSLSRELLQPLPTARSQRLALRRAIQSRTQTGGRPLADSWVSDARPVGAPHELATSARSPSPEGEDAKPASSDRGGAADGAGGGRSEPQRAGEKSAEGGERCERGGRDERGRPDGRSGQEDPGRRCSGDLSLGQEEKRVDELLDTEGLNRLERRGAVLAHQVTLFACVPGMFSVAVAVLVRPNNVIWWHHQAVRLIA</sequence>
<name>A0A086K412_TOXGO</name>
<feature type="transmembrane region" description="Helical" evidence="2">
    <location>
        <begin position="2919"/>
        <end position="2941"/>
    </location>
</feature>
<evidence type="ECO:0000256" key="2">
    <source>
        <dbReference type="SAM" id="Phobius"/>
    </source>
</evidence>
<feature type="region of interest" description="Disordered" evidence="1">
    <location>
        <begin position="1031"/>
        <end position="1082"/>
    </location>
</feature>
<feature type="compositionally biased region" description="Acidic residues" evidence="1">
    <location>
        <begin position="2142"/>
        <end position="2154"/>
    </location>
</feature>
<dbReference type="OrthoDB" id="332557at2759"/>
<feature type="region of interest" description="Disordered" evidence="1">
    <location>
        <begin position="1468"/>
        <end position="1546"/>
    </location>
</feature>
<comment type="caution">
    <text evidence="4">The sequence shown here is derived from an EMBL/GenBank/DDBJ whole genome shotgun (WGS) entry which is preliminary data.</text>
</comment>
<reference evidence="4 5" key="1">
    <citation type="submission" date="2014-02" db="EMBL/GenBank/DDBJ databases">
        <authorList>
            <person name="Sibley D."/>
            <person name="Venepally P."/>
            <person name="Karamycheva S."/>
            <person name="Hadjithomas M."/>
            <person name="Khan A."/>
            <person name="Brunk B."/>
            <person name="Roos D."/>
            <person name="Caler E."/>
            <person name="Lorenzi H."/>
        </authorList>
    </citation>
    <scope>NUCLEOTIDE SEQUENCE [LARGE SCALE GENOMIC DNA]</scope>
    <source>
        <strain evidence="4 5">GAB2-2007-GAL-DOM2</strain>
    </source>
</reference>
<feature type="compositionally biased region" description="Gly residues" evidence="1">
    <location>
        <begin position="682"/>
        <end position="712"/>
    </location>
</feature>
<feature type="region of interest" description="Disordered" evidence="1">
    <location>
        <begin position="2522"/>
        <end position="2587"/>
    </location>
</feature>
<dbReference type="PANTHER" id="PTHR21512">
    <property type="entry name" value="TRAFFICKING PROTEIN PARTICLE COMPLEX SUBUNIT 9"/>
    <property type="match status" value="1"/>
</dbReference>
<feature type="compositionally biased region" description="Gly residues" evidence="1">
    <location>
        <begin position="534"/>
        <end position="549"/>
    </location>
</feature>
<feature type="region of interest" description="Disordered" evidence="1">
    <location>
        <begin position="496"/>
        <end position="597"/>
    </location>
</feature>
<feature type="compositionally biased region" description="Basic and acidic residues" evidence="1">
    <location>
        <begin position="2191"/>
        <end position="2225"/>
    </location>
</feature>
<keyword evidence="2" id="KW-0812">Transmembrane</keyword>
<dbReference type="InterPro" id="IPR058565">
    <property type="entry name" value="Ig_TRAPPC9_Trs120_1st"/>
</dbReference>
<feature type="compositionally biased region" description="Basic and acidic residues" evidence="1">
    <location>
        <begin position="161"/>
        <end position="179"/>
    </location>
</feature>
<feature type="region of interest" description="Disordered" evidence="1">
    <location>
        <begin position="682"/>
        <end position="791"/>
    </location>
</feature>
<protein>
    <submittedName>
        <fullName evidence="4">Transport protein Trs120</fullName>
    </submittedName>
</protein>
<feature type="region of interest" description="Disordered" evidence="1">
    <location>
        <begin position="1782"/>
        <end position="1801"/>
    </location>
</feature>
<dbReference type="Pfam" id="PF26254">
    <property type="entry name" value="Ig_TRAPPC9-Trs120_1st"/>
    <property type="match status" value="1"/>
</dbReference>
<feature type="compositionally biased region" description="Low complexity" evidence="1">
    <location>
        <begin position="1401"/>
        <end position="1420"/>
    </location>
</feature>
<feature type="region of interest" description="Disordered" evidence="1">
    <location>
        <begin position="2812"/>
        <end position="2891"/>
    </location>
</feature>
<feature type="compositionally biased region" description="Basic and acidic residues" evidence="1">
    <location>
        <begin position="2848"/>
        <end position="2888"/>
    </location>
</feature>
<feature type="region of interest" description="Disordered" evidence="1">
    <location>
        <begin position="145"/>
        <end position="179"/>
    </location>
</feature>
<feature type="compositionally biased region" description="Basic and acidic residues" evidence="1">
    <location>
        <begin position="1031"/>
        <end position="1079"/>
    </location>
</feature>